<accession>A0A7R8WLR2</accession>
<gene>
    <name evidence="2" type="ORF">CTOB1V02_LOCUS9174</name>
</gene>
<evidence type="ECO:0000313" key="2">
    <source>
        <dbReference type="EMBL" id="CAD7231326.1"/>
    </source>
</evidence>
<dbReference type="PANTHER" id="PTHR48038">
    <property type="entry name" value="RIBONUCLEOPROTEIN RB97D"/>
    <property type="match status" value="1"/>
</dbReference>
<feature type="compositionally biased region" description="Gly residues" evidence="1">
    <location>
        <begin position="350"/>
        <end position="368"/>
    </location>
</feature>
<feature type="compositionally biased region" description="Basic and acidic residues" evidence="1">
    <location>
        <begin position="417"/>
        <end position="428"/>
    </location>
</feature>
<dbReference type="SMART" id="SM00360">
    <property type="entry name" value="RRM"/>
    <property type="match status" value="1"/>
</dbReference>
<dbReference type="CDD" id="cd00590">
    <property type="entry name" value="RRM_SF"/>
    <property type="match status" value="1"/>
</dbReference>
<feature type="compositionally biased region" description="Polar residues" evidence="1">
    <location>
        <begin position="383"/>
        <end position="403"/>
    </location>
</feature>
<dbReference type="SUPFAM" id="SSF54928">
    <property type="entry name" value="RNA-binding domain, RBD"/>
    <property type="match status" value="1"/>
</dbReference>
<feature type="compositionally biased region" description="Basic residues" evidence="1">
    <location>
        <begin position="173"/>
        <end position="190"/>
    </location>
</feature>
<dbReference type="InterPro" id="IPR000504">
    <property type="entry name" value="RRM_dom"/>
</dbReference>
<sequence>MSRLSPSSDHNRRVWVGGAQGWNEPEFRKVFGKYGRITSLLIEMGGGPANKKPFAFIEYEDERSAERATVLDGVVLLGAKIQVKKARPQRNPKGNLPPGGGGRPFVGPPKYGPGGDNRGPGGMRGRTPPPPAPAMYDDRRRGPSPPRGSYKARTPPGPPPVRRSRSGSPRRLPPMRRRPRSPSPVRRPRSRSPIIRGDLSSAERRELEELRELVNSAAGSKLLSLLERERRKKPEPELPPAIVRGGPGVGGAYRDERSYRGGGRISPPPPAPPPIVVPPKRRLTPPTARLGPPVARDRNSGGYRGGGLSPPPPARRLPPARRSPSPLPPGGPRGYGGGLSPPRRGFAGAPDGGGYPGDGSRGGRGDLGPGFSPPGGSRDRRNSYGNRGPNLSTYRPSSDSVTLSHPGARRGGGGGYVDHKYGGDRSEHGASYTRGSRGGMRPPPMQQRY</sequence>
<feature type="compositionally biased region" description="Gly residues" evidence="1">
    <location>
        <begin position="112"/>
        <end position="124"/>
    </location>
</feature>
<proteinExistence type="predicted"/>
<dbReference type="OrthoDB" id="410044at2759"/>
<protein>
    <submittedName>
        <fullName evidence="2">Uncharacterized protein</fullName>
    </submittedName>
</protein>
<reference evidence="2" key="1">
    <citation type="submission" date="2020-11" db="EMBL/GenBank/DDBJ databases">
        <authorList>
            <person name="Tran Van P."/>
        </authorList>
    </citation>
    <scope>NUCLEOTIDE SEQUENCE</scope>
</reference>
<feature type="compositionally biased region" description="Basic and acidic residues" evidence="1">
    <location>
        <begin position="201"/>
        <end position="212"/>
    </location>
</feature>
<feature type="compositionally biased region" description="Basic and acidic residues" evidence="1">
    <location>
        <begin position="226"/>
        <end position="236"/>
    </location>
</feature>
<dbReference type="InterPro" id="IPR035979">
    <property type="entry name" value="RBD_domain_sf"/>
</dbReference>
<dbReference type="PANTHER" id="PTHR48038:SF1">
    <property type="entry name" value="RIBONUCLEOPROTEIN RB97D"/>
    <property type="match status" value="1"/>
</dbReference>
<feature type="compositionally biased region" description="Low complexity" evidence="1">
    <location>
        <begin position="340"/>
        <end position="349"/>
    </location>
</feature>
<organism evidence="2">
    <name type="scientific">Cyprideis torosa</name>
    <dbReference type="NCBI Taxonomy" id="163714"/>
    <lineage>
        <taxon>Eukaryota</taxon>
        <taxon>Metazoa</taxon>
        <taxon>Ecdysozoa</taxon>
        <taxon>Arthropoda</taxon>
        <taxon>Crustacea</taxon>
        <taxon>Oligostraca</taxon>
        <taxon>Ostracoda</taxon>
        <taxon>Podocopa</taxon>
        <taxon>Podocopida</taxon>
        <taxon>Cytherocopina</taxon>
        <taxon>Cytheroidea</taxon>
        <taxon>Cytherideidae</taxon>
        <taxon>Cyprideis</taxon>
    </lineage>
</organism>
<dbReference type="InterPro" id="IPR012677">
    <property type="entry name" value="Nucleotide-bd_a/b_plait_sf"/>
</dbReference>
<feature type="compositionally biased region" description="Pro residues" evidence="1">
    <location>
        <begin position="266"/>
        <end position="277"/>
    </location>
</feature>
<evidence type="ECO:0000256" key="1">
    <source>
        <dbReference type="SAM" id="MobiDB-lite"/>
    </source>
</evidence>
<feature type="region of interest" description="Disordered" evidence="1">
    <location>
        <begin position="81"/>
        <end position="449"/>
    </location>
</feature>
<dbReference type="PROSITE" id="PS50102">
    <property type="entry name" value="RRM"/>
    <property type="match status" value="1"/>
</dbReference>
<dbReference type="Gene3D" id="3.30.70.330">
    <property type="match status" value="1"/>
</dbReference>
<dbReference type="Pfam" id="PF00076">
    <property type="entry name" value="RRM_1"/>
    <property type="match status" value="1"/>
</dbReference>
<dbReference type="EMBL" id="OB663387">
    <property type="protein sequence ID" value="CAD7231326.1"/>
    <property type="molecule type" value="Genomic_DNA"/>
</dbReference>
<dbReference type="GO" id="GO:0003723">
    <property type="term" value="F:RNA binding"/>
    <property type="evidence" value="ECO:0007669"/>
    <property type="project" value="UniProtKB-UniRule"/>
</dbReference>
<dbReference type="AlphaFoldDB" id="A0A7R8WLR2"/>
<name>A0A7R8WLR2_9CRUS</name>